<dbReference type="Proteomes" id="UP001165283">
    <property type="component" value="Unassembled WGS sequence"/>
</dbReference>
<feature type="region of interest" description="Disordered" evidence="1">
    <location>
        <begin position="118"/>
        <end position="140"/>
    </location>
</feature>
<evidence type="ECO:0000313" key="4">
    <source>
        <dbReference type="Proteomes" id="UP001165283"/>
    </source>
</evidence>
<name>A0ABT1A3Z0_9PSEU</name>
<evidence type="ECO:0000256" key="1">
    <source>
        <dbReference type="SAM" id="MobiDB-lite"/>
    </source>
</evidence>
<proteinExistence type="predicted"/>
<feature type="signal peptide" evidence="2">
    <location>
        <begin position="1"/>
        <end position="25"/>
    </location>
</feature>
<comment type="caution">
    <text evidence="3">The sequence shown here is derived from an EMBL/GenBank/DDBJ whole genome shotgun (WGS) entry which is preliminary data.</text>
</comment>
<sequence length="140" mass="14380">MLKKAGIVVAVAAAGLLSVSPLAFATDGGGDHHHGDRHHHRHHSAPQNIDYTNVERDNLTNDCSFAQDGPDVATTATGGSSLLGLGGLVANVVAPISAPIQALNCTNIGVSDVIDINSNNTTESRTSTEIEDSGNTSIDD</sequence>
<dbReference type="EMBL" id="JAGSOV010000045">
    <property type="protein sequence ID" value="MCO1657666.1"/>
    <property type="molecule type" value="Genomic_DNA"/>
</dbReference>
<keyword evidence="4" id="KW-1185">Reference proteome</keyword>
<feature type="chain" id="PRO_5045366544" description="Small secreted domain DUF320" evidence="2">
    <location>
        <begin position="26"/>
        <end position="140"/>
    </location>
</feature>
<reference evidence="3" key="1">
    <citation type="submission" date="2021-04" db="EMBL/GenBank/DDBJ databases">
        <title>Pseudonocardia sp. nov., isolated from sandy soil of mangrove forest.</title>
        <authorList>
            <person name="Zan Z."/>
            <person name="Huang R."/>
            <person name="Liu W."/>
        </authorList>
    </citation>
    <scope>NUCLEOTIDE SEQUENCE</scope>
    <source>
        <strain evidence="3">S2-4</strain>
    </source>
</reference>
<keyword evidence="2" id="KW-0732">Signal</keyword>
<evidence type="ECO:0008006" key="5">
    <source>
        <dbReference type="Google" id="ProtNLM"/>
    </source>
</evidence>
<organism evidence="3 4">
    <name type="scientific">Pseudonocardia humida</name>
    <dbReference type="NCBI Taxonomy" id="2800819"/>
    <lineage>
        <taxon>Bacteria</taxon>
        <taxon>Bacillati</taxon>
        <taxon>Actinomycetota</taxon>
        <taxon>Actinomycetes</taxon>
        <taxon>Pseudonocardiales</taxon>
        <taxon>Pseudonocardiaceae</taxon>
        <taxon>Pseudonocardia</taxon>
    </lineage>
</organism>
<dbReference type="RefSeq" id="WP_252441317.1">
    <property type="nucleotide sequence ID" value="NZ_JAGSOV010000045.1"/>
</dbReference>
<evidence type="ECO:0000256" key="2">
    <source>
        <dbReference type="SAM" id="SignalP"/>
    </source>
</evidence>
<accession>A0ABT1A3Z0</accession>
<feature type="compositionally biased region" description="Low complexity" evidence="1">
    <location>
        <begin position="118"/>
        <end position="127"/>
    </location>
</feature>
<gene>
    <name evidence="3" type="ORF">KDL28_21635</name>
</gene>
<protein>
    <recommendedName>
        <fullName evidence="5">Small secreted domain DUF320</fullName>
    </recommendedName>
</protein>
<evidence type="ECO:0000313" key="3">
    <source>
        <dbReference type="EMBL" id="MCO1657666.1"/>
    </source>
</evidence>